<evidence type="ECO:0000313" key="1">
    <source>
        <dbReference type="EMBL" id="KAL0937686.1"/>
    </source>
</evidence>
<name>A0ACC3Z0S0_COLTU</name>
<sequence length="210" mass="22904">MANSIKLRPLLPLTSNGPPAPIPISTAPKRKRPQVSAACNGCRKRKVKCDGARPCCYACSISKIPCVYPVPEGLSQREAQKLKLNHMSKAHESSRRVLELLRASRDGASTEILQQLQHSEHLDETIQSIADASLLLPKLGDQGGESFRYSPNTSLRSLLAETADSGVVLPVSRWTLVSQDDQFLTQLLDIFWTWDAICHASSTGGCLSPS</sequence>
<dbReference type="Proteomes" id="UP000805649">
    <property type="component" value="Unassembled WGS sequence"/>
</dbReference>
<evidence type="ECO:0000313" key="2">
    <source>
        <dbReference type="Proteomes" id="UP000805649"/>
    </source>
</evidence>
<keyword evidence="2" id="KW-1185">Reference proteome</keyword>
<protein>
    <submittedName>
        <fullName evidence="1">Nitrogen assimilation transcription factor nira</fullName>
    </submittedName>
</protein>
<proteinExistence type="predicted"/>
<accession>A0ACC3Z0S0</accession>
<dbReference type="EMBL" id="VUJX02000004">
    <property type="protein sequence ID" value="KAL0937686.1"/>
    <property type="molecule type" value="Genomic_DNA"/>
</dbReference>
<gene>
    <name evidence="1" type="ORF">CTRU02_207417</name>
</gene>
<comment type="caution">
    <text evidence="1">The sequence shown here is derived from an EMBL/GenBank/DDBJ whole genome shotgun (WGS) entry which is preliminary data.</text>
</comment>
<organism evidence="1 2">
    <name type="scientific">Colletotrichum truncatum</name>
    <name type="common">Anthracnose fungus</name>
    <name type="synonym">Colletotrichum capsici</name>
    <dbReference type="NCBI Taxonomy" id="5467"/>
    <lineage>
        <taxon>Eukaryota</taxon>
        <taxon>Fungi</taxon>
        <taxon>Dikarya</taxon>
        <taxon>Ascomycota</taxon>
        <taxon>Pezizomycotina</taxon>
        <taxon>Sordariomycetes</taxon>
        <taxon>Hypocreomycetidae</taxon>
        <taxon>Glomerellales</taxon>
        <taxon>Glomerellaceae</taxon>
        <taxon>Colletotrichum</taxon>
        <taxon>Colletotrichum truncatum species complex</taxon>
    </lineage>
</organism>
<reference evidence="1 2" key="1">
    <citation type="journal article" date="2020" name="Phytopathology">
        <title>Genome Sequence Resources of Colletotrichum truncatum, C. plurivorum, C. musicola, and C. sojae: Four Species Pathogenic to Soybean (Glycine max).</title>
        <authorList>
            <person name="Rogerio F."/>
            <person name="Boufleur T.R."/>
            <person name="Ciampi-Guillardi M."/>
            <person name="Sukno S.A."/>
            <person name="Thon M.R."/>
            <person name="Massola Junior N.S."/>
            <person name="Baroncelli R."/>
        </authorList>
    </citation>
    <scope>NUCLEOTIDE SEQUENCE [LARGE SCALE GENOMIC DNA]</scope>
    <source>
        <strain evidence="1 2">CMES1059</strain>
    </source>
</reference>